<name>A0A9X3F2E1_9BACT</name>
<dbReference type="AlphaFoldDB" id="A0A9X3F2E1"/>
<dbReference type="PANTHER" id="PTHR31377:SF0">
    <property type="entry name" value="AGMATINE DEIMINASE-RELATED"/>
    <property type="match status" value="1"/>
</dbReference>
<dbReference type="Pfam" id="PF04371">
    <property type="entry name" value="PAD_porph"/>
    <property type="match status" value="1"/>
</dbReference>
<evidence type="ECO:0000256" key="1">
    <source>
        <dbReference type="ARBA" id="ARBA00022801"/>
    </source>
</evidence>
<sequence length="282" mass="33162">MISDRETNKIFFSNQLKIDFPYTCTEIEHVLNSFGIQPYFLPETKDIWARDYMPIQIAKDVFVEYRYDPDYLQGTTKNRRELKTYPDIVCDAIKLPTKKTDIILDGGNVVKSKNAIILTDKVVVENKRTYNKHQLLDKLHEIFQVDKVVLIPWDDKCEFGHSDGMLRFINDDTVLISGFYDTADLEFKEFLLKSLKKAKLNWEWLRCSNKEKERNIAYINFLQTKDLILIPKLYAIEDEIAFEQVSKYYNDYSNNKRITQVDMSETVKLGGALNCVTWTIME</sequence>
<organism evidence="2 3">
    <name type="scientific">Draconibacterium aestuarii</name>
    <dbReference type="NCBI Taxonomy" id="2998507"/>
    <lineage>
        <taxon>Bacteria</taxon>
        <taxon>Pseudomonadati</taxon>
        <taxon>Bacteroidota</taxon>
        <taxon>Bacteroidia</taxon>
        <taxon>Marinilabiliales</taxon>
        <taxon>Prolixibacteraceae</taxon>
        <taxon>Draconibacterium</taxon>
    </lineage>
</organism>
<comment type="caution">
    <text evidence="2">The sequence shown here is derived from an EMBL/GenBank/DDBJ whole genome shotgun (WGS) entry which is preliminary data.</text>
</comment>
<proteinExistence type="predicted"/>
<dbReference type="SUPFAM" id="SSF55909">
    <property type="entry name" value="Pentein"/>
    <property type="match status" value="1"/>
</dbReference>
<dbReference type="PANTHER" id="PTHR31377">
    <property type="entry name" value="AGMATINE DEIMINASE-RELATED"/>
    <property type="match status" value="1"/>
</dbReference>
<evidence type="ECO:0000313" key="2">
    <source>
        <dbReference type="EMBL" id="MCY1719245.1"/>
    </source>
</evidence>
<evidence type="ECO:0000313" key="3">
    <source>
        <dbReference type="Proteomes" id="UP001145087"/>
    </source>
</evidence>
<keyword evidence="1" id="KW-0378">Hydrolase</keyword>
<gene>
    <name evidence="2" type="ORF">OU798_02775</name>
</gene>
<dbReference type="GO" id="GO:0004668">
    <property type="term" value="F:protein-arginine deiminase activity"/>
    <property type="evidence" value="ECO:0007669"/>
    <property type="project" value="InterPro"/>
</dbReference>
<dbReference type="Gene3D" id="3.75.10.10">
    <property type="entry name" value="L-arginine/glycine Amidinotransferase, Chain A"/>
    <property type="match status" value="1"/>
</dbReference>
<reference evidence="2" key="1">
    <citation type="submission" date="2022-11" db="EMBL/GenBank/DDBJ databases">
        <title>Marilongibacter aestuarii gen. nov., sp. nov., isolated from tidal flat sediment.</title>
        <authorList>
            <person name="Jiayan W."/>
        </authorList>
    </citation>
    <scope>NUCLEOTIDE SEQUENCE</scope>
    <source>
        <strain evidence="2">Z1-6</strain>
    </source>
</reference>
<dbReference type="EMBL" id="JAPOHD010000005">
    <property type="protein sequence ID" value="MCY1719245.1"/>
    <property type="molecule type" value="Genomic_DNA"/>
</dbReference>
<keyword evidence="3" id="KW-1185">Reference proteome</keyword>
<dbReference type="Proteomes" id="UP001145087">
    <property type="component" value="Unassembled WGS sequence"/>
</dbReference>
<dbReference type="InterPro" id="IPR007466">
    <property type="entry name" value="Peptidyl-Arg-deiminase_porph"/>
</dbReference>
<dbReference type="RefSeq" id="WP_343331580.1">
    <property type="nucleotide sequence ID" value="NZ_JAPOHD010000005.1"/>
</dbReference>
<protein>
    <submittedName>
        <fullName evidence="2">Agmatine deiminase family protein</fullName>
    </submittedName>
</protein>
<dbReference type="GO" id="GO:0009446">
    <property type="term" value="P:putrescine biosynthetic process"/>
    <property type="evidence" value="ECO:0007669"/>
    <property type="project" value="InterPro"/>
</dbReference>
<accession>A0A9X3F2E1</accession>
<dbReference type="GO" id="GO:0047632">
    <property type="term" value="F:agmatine deiminase activity"/>
    <property type="evidence" value="ECO:0007669"/>
    <property type="project" value="TreeGrafter"/>
</dbReference>